<dbReference type="AlphaFoldDB" id="A0AAE3YHF7"/>
<feature type="domain" description="Chorismate-utilising enzyme C-terminal" evidence="6">
    <location>
        <begin position="129"/>
        <end position="377"/>
    </location>
</feature>
<evidence type="ECO:0000256" key="3">
    <source>
        <dbReference type="ARBA" id="ARBA00023239"/>
    </source>
</evidence>
<keyword evidence="2" id="KW-0315">Glutamine amidotransferase</keyword>
<evidence type="ECO:0000256" key="4">
    <source>
        <dbReference type="ARBA" id="ARBA00047683"/>
    </source>
</evidence>
<organism evidence="7 8">
    <name type="scientific">Catenuloplanes atrovinosus</name>
    <dbReference type="NCBI Taxonomy" id="137266"/>
    <lineage>
        <taxon>Bacteria</taxon>
        <taxon>Bacillati</taxon>
        <taxon>Actinomycetota</taxon>
        <taxon>Actinomycetes</taxon>
        <taxon>Micromonosporales</taxon>
        <taxon>Micromonosporaceae</taxon>
        <taxon>Catenuloplanes</taxon>
    </lineage>
</organism>
<dbReference type="Pfam" id="PF00117">
    <property type="entry name" value="GATase"/>
    <property type="match status" value="1"/>
</dbReference>
<dbReference type="SUPFAM" id="SSF52317">
    <property type="entry name" value="Class I glutamine amidotransferase-like"/>
    <property type="match status" value="1"/>
</dbReference>
<evidence type="ECO:0000313" key="7">
    <source>
        <dbReference type="EMBL" id="MDR7273998.1"/>
    </source>
</evidence>
<dbReference type="RefSeq" id="WP_310363160.1">
    <property type="nucleotide sequence ID" value="NZ_JAVDYB010000001.1"/>
</dbReference>
<dbReference type="GO" id="GO:0000162">
    <property type="term" value="P:L-tryptophan biosynthetic process"/>
    <property type="evidence" value="ECO:0007669"/>
    <property type="project" value="TreeGrafter"/>
</dbReference>
<dbReference type="SUPFAM" id="SSF56322">
    <property type="entry name" value="ADC synthase"/>
    <property type="match status" value="1"/>
</dbReference>
<sequence length="622" mass="64917">MTALPRTGPERLTAGRARALLRDGAPAFAVLRRGDGPVEILLGDVHEHTLVADLPLPPPDAPGAGPDLVAVLPYRQIAERGLACVDDGAPILAMPVRAAGRLGRDEALDALPDGPVPLTGGGFDVDDDGYADAARRVVTGAIGRGAGSNVVLRRRYRAVAPEWSARAALAVFGRLLRAETGAYWTFLFHGGGRTLIGASPEGHVRLADGRAAMHPISGTFRCPPGGPTEEGPRRFLADRGQAEEQFVVADEELKIMARACTGPRLRAVSRPARTAYVVAGPARLGARDLLRETLPAPTVTGSPVPSACRVIAAHERDGRGYYAGAIALAGRSGGRRTLDSALIVRTAEVGADGGVSVSAGGTLVRHSDPAAVAEETRVEASALLAAFSGAPRTRPPERLLSARNGGLSRFWRGAPVVAAGELAGRHAVIVDAGDDFTAMLAELARALGLAVRVTALAAYRPGAEELVVLGPGPGDPRDLTDPRIARLRALAGELIASRAPTLAVCLGHQAVAATLGMPIRTLPRPEQGVQRVLRVDGRPERVGFYNTFAALSGVDAFDCPLTGDRVGVLRDPATGVVHGLAKPGLRTVQFHVESLLTENGPAILRRLIAYTLSVEKFSTAIV</sequence>
<proteinExistence type="predicted"/>
<comment type="catalytic activity">
    <reaction evidence="4">
        <text>chorismate + L-glutamine = anthranilate + pyruvate + L-glutamate + H(+)</text>
        <dbReference type="Rhea" id="RHEA:21732"/>
        <dbReference type="ChEBI" id="CHEBI:15361"/>
        <dbReference type="ChEBI" id="CHEBI:15378"/>
        <dbReference type="ChEBI" id="CHEBI:16567"/>
        <dbReference type="ChEBI" id="CHEBI:29748"/>
        <dbReference type="ChEBI" id="CHEBI:29985"/>
        <dbReference type="ChEBI" id="CHEBI:58359"/>
        <dbReference type="EC" id="4.1.3.27"/>
    </reaction>
</comment>
<dbReference type="CDD" id="cd01743">
    <property type="entry name" value="GATase1_Anthranilate_Synthase"/>
    <property type="match status" value="1"/>
</dbReference>
<feature type="domain" description="Glutamine amidotransferase" evidence="5">
    <location>
        <begin position="428"/>
        <end position="606"/>
    </location>
</feature>
<evidence type="ECO:0000259" key="6">
    <source>
        <dbReference type="Pfam" id="PF00425"/>
    </source>
</evidence>
<dbReference type="Pfam" id="PF00425">
    <property type="entry name" value="Chorismate_bind"/>
    <property type="match status" value="1"/>
</dbReference>
<evidence type="ECO:0000259" key="5">
    <source>
        <dbReference type="Pfam" id="PF00117"/>
    </source>
</evidence>
<dbReference type="Gene3D" id="3.40.50.880">
    <property type="match status" value="1"/>
</dbReference>
<evidence type="ECO:0000256" key="1">
    <source>
        <dbReference type="ARBA" id="ARBA00012266"/>
    </source>
</evidence>
<name>A0AAE3YHF7_9ACTN</name>
<dbReference type="GO" id="GO:0004049">
    <property type="term" value="F:anthranilate synthase activity"/>
    <property type="evidence" value="ECO:0007669"/>
    <property type="project" value="UniProtKB-EC"/>
</dbReference>
<gene>
    <name evidence="7" type="ORF">J2S41_000776</name>
</gene>
<dbReference type="InterPro" id="IPR017926">
    <property type="entry name" value="GATASE"/>
</dbReference>
<dbReference type="PROSITE" id="PS51273">
    <property type="entry name" value="GATASE_TYPE_1"/>
    <property type="match status" value="1"/>
</dbReference>
<dbReference type="InterPro" id="IPR015890">
    <property type="entry name" value="Chorismate_C"/>
</dbReference>
<dbReference type="PRINTS" id="PR00096">
    <property type="entry name" value="GATASE"/>
</dbReference>
<dbReference type="PANTHER" id="PTHR11236:SF49">
    <property type="entry name" value="ANTHRANILATE SYNTHASE COMPONENT 1"/>
    <property type="match status" value="1"/>
</dbReference>
<dbReference type="EMBL" id="JAVDYB010000001">
    <property type="protein sequence ID" value="MDR7273998.1"/>
    <property type="molecule type" value="Genomic_DNA"/>
</dbReference>
<dbReference type="GO" id="GO:0008483">
    <property type="term" value="F:transaminase activity"/>
    <property type="evidence" value="ECO:0007669"/>
    <property type="project" value="UniProtKB-KW"/>
</dbReference>
<dbReference type="Gene3D" id="3.60.120.10">
    <property type="entry name" value="Anthranilate synthase"/>
    <property type="match status" value="1"/>
</dbReference>
<evidence type="ECO:0000313" key="8">
    <source>
        <dbReference type="Proteomes" id="UP001183643"/>
    </source>
</evidence>
<dbReference type="InterPro" id="IPR006221">
    <property type="entry name" value="TrpG/PapA_dom"/>
</dbReference>
<dbReference type="EC" id="4.1.3.27" evidence="1"/>
<dbReference type="InterPro" id="IPR019999">
    <property type="entry name" value="Anth_synth_I-like"/>
</dbReference>
<dbReference type="PRINTS" id="PR00097">
    <property type="entry name" value="ANTSNTHASEII"/>
</dbReference>
<accession>A0AAE3YHF7</accession>
<reference evidence="7" key="1">
    <citation type="submission" date="2023-07" db="EMBL/GenBank/DDBJ databases">
        <title>Sequencing the genomes of 1000 actinobacteria strains.</title>
        <authorList>
            <person name="Klenk H.-P."/>
        </authorList>
    </citation>
    <scope>NUCLEOTIDE SEQUENCE</scope>
    <source>
        <strain evidence="7">DSM 44707</strain>
    </source>
</reference>
<keyword evidence="8" id="KW-1185">Reference proteome</keyword>
<dbReference type="InterPro" id="IPR029062">
    <property type="entry name" value="Class_I_gatase-like"/>
</dbReference>
<comment type="caution">
    <text evidence="7">The sequence shown here is derived from an EMBL/GenBank/DDBJ whole genome shotgun (WGS) entry which is preliminary data.</text>
</comment>
<protein>
    <recommendedName>
        <fullName evidence="1">anthranilate synthase</fullName>
        <ecNumber evidence="1">4.1.3.27</ecNumber>
    </recommendedName>
</protein>
<keyword evidence="7" id="KW-0808">Transferase</keyword>
<dbReference type="InterPro" id="IPR005801">
    <property type="entry name" value="ADC_synthase"/>
</dbReference>
<evidence type="ECO:0000256" key="2">
    <source>
        <dbReference type="ARBA" id="ARBA00022962"/>
    </source>
</evidence>
<dbReference type="PANTHER" id="PTHR11236">
    <property type="entry name" value="AMINOBENZOATE/ANTHRANILATE SYNTHASE"/>
    <property type="match status" value="1"/>
</dbReference>
<dbReference type="Proteomes" id="UP001183643">
    <property type="component" value="Unassembled WGS sequence"/>
</dbReference>
<keyword evidence="3" id="KW-0456">Lyase</keyword>
<keyword evidence="7" id="KW-0032">Aminotransferase</keyword>